<dbReference type="AlphaFoldDB" id="A0AA97PLH8"/>
<accession>A0AA97PLH8</accession>
<evidence type="ECO:0000313" key="2">
    <source>
        <dbReference type="EMBL" id="ELQ38914.1"/>
    </source>
</evidence>
<evidence type="ECO:0000256" key="1">
    <source>
        <dbReference type="SAM" id="MobiDB-lite"/>
    </source>
</evidence>
<reference evidence="2" key="1">
    <citation type="journal article" date="2012" name="PLoS Genet.">
        <title>Comparative analysis of the genomes of two field isolates of the rice blast fungus Magnaporthe oryzae.</title>
        <authorList>
            <person name="Xue M."/>
            <person name="Yang J."/>
            <person name="Li Z."/>
            <person name="Hu S."/>
            <person name="Yao N."/>
            <person name="Dean R.A."/>
            <person name="Zhao W."/>
            <person name="Shen M."/>
            <person name="Zhang H."/>
            <person name="Li C."/>
            <person name="Liu L."/>
            <person name="Cao L."/>
            <person name="Xu X."/>
            <person name="Xing Y."/>
            <person name="Hsiang T."/>
            <person name="Zhang Z."/>
            <person name="Xu J.R."/>
            <person name="Peng Y.L."/>
        </authorList>
    </citation>
    <scope>NUCLEOTIDE SEQUENCE</scope>
    <source>
        <strain evidence="2">Y34</strain>
    </source>
</reference>
<name>A0AA97PLH8_PYRO3</name>
<proteinExistence type="predicted"/>
<organism evidence="2">
    <name type="scientific">Pyricularia oryzae (strain Y34)</name>
    <name type="common">Rice blast fungus</name>
    <name type="synonym">Magnaporthe oryzae</name>
    <dbReference type="NCBI Taxonomy" id="1143189"/>
    <lineage>
        <taxon>Eukaryota</taxon>
        <taxon>Fungi</taxon>
        <taxon>Dikarya</taxon>
        <taxon>Ascomycota</taxon>
        <taxon>Pezizomycotina</taxon>
        <taxon>Sordariomycetes</taxon>
        <taxon>Sordariomycetidae</taxon>
        <taxon>Magnaporthales</taxon>
        <taxon>Pyriculariaceae</taxon>
        <taxon>Pyricularia</taxon>
    </lineage>
</organism>
<feature type="region of interest" description="Disordered" evidence="1">
    <location>
        <begin position="29"/>
        <end position="61"/>
    </location>
</feature>
<dbReference type="Proteomes" id="UP000011086">
    <property type="component" value="Unassembled WGS sequence"/>
</dbReference>
<feature type="compositionally biased region" description="Basic and acidic residues" evidence="1">
    <location>
        <begin position="45"/>
        <end position="58"/>
    </location>
</feature>
<sequence>MADSARSRTMQSKQTLMVMVIDDDLDRGKQPRAYLRGGNAAREGLTGKKKEEKARSETGKGLYRSKYKDGEIFALSRRLCPPSPPSPQPASSFSRNLVNMHFSSLLLGLAATASAIDIRGHALDSCNGSYRACTNINPRVCCIFSESASSGRVSVDVVAIPTNWRISAQSWTGGACRFIGTLGSSGGSRSICLPYTNRGDRTGGHYWFNSLKRSVDDSCPAEQPGGGKCDAGVQPDVIGLADGTEYSIAGLSADKVEEIEKIADSGAGAEAMPAEFQVLRRSIEA</sequence>
<gene>
    <name evidence="2" type="ORF">OOU_Y34scaffold00522g69</name>
</gene>
<protein>
    <submittedName>
        <fullName evidence="2">Uncharacterized protein</fullName>
    </submittedName>
</protein>
<dbReference type="EMBL" id="JH793177">
    <property type="protein sequence ID" value="ELQ38914.1"/>
    <property type="molecule type" value="Genomic_DNA"/>
</dbReference>